<evidence type="ECO:0000313" key="3">
    <source>
        <dbReference type="Proteomes" id="UP000220752"/>
    </source>
</evidence>
<gene>
    <name evidence="2" type="ORF">CGS46_03360</name>
</gene>
<organism evidence="2 3">
    <name type="scientific">Faecalibacterium langellae</name>
    <dbReference type="NCBI Taxonomy" id="3435293"/>
    <lineage>
        <taxon>Bacteria</taxon>
        <taxon>Bacillati</taxon>
        <taxon>Bacillota</taxon>
        <taxon>Clostridia</taxon>
        <taxon>Eubacteriales</taxon>
        <taxon>Oscillospiraceae</taxon>
        <taxon>Faecalibacterium</taxon>
    </lineage>
</organism>
<dbReference type="AlphaFoldDB" id="A0A2A6ZCE6"/>
<dbReference type="EMBL" id="NMTQ01000020">
    <property type="protein sequence ID" value="PDX59021.1"/>
    <property type="molecule type" value="Genomic_DNA"/>
</dbReference>
<protein>
    <submittedName>
        <fullName evidence="2">ATPase P</fullName>
    </submittedName>
</protein>
<keyword evidence="3" id="KW-1185">Reference proteome</keyword>
<feature type="transmembrane region" description="Helical" evidence="1">
    <location>
        <begin position="188"/>
        <end position="212"/>
    </location>
</feature>
<keyword evidence="1" id="KW-0472">Membrane</keyword>
<accession>A0A2A6ZCE6</accession>
<name>A0A2A6ZCE6_9FIRM</name>
<dbReference type="Proteomes" id="UP000220752">
    <property type="component" value="Unassembled WGS sequence"/>
</dbReference>
<comment type="caution">
    <text evidence="2">The sequence shown here is derived from an EMBL/GenBank/DDBJ whole genome shotgun (WGS) entry which is preliminary data.</text>
</comment>
<sequence>MIFKPAQLGMAKLDKQELVEDRKSCKKIGPCGVGKKALYLNSFYIDRRYYLPYGSISRVFKRVAMSSGGFTGKGMFASMAYLVVEYDGGKQKQCNFKDERDVDKLLEVLAKEQPQIHLLSAAGEQMLQKKEAEKASRKLPESELTDEARHSITVLRRAKEYLEAKPALSDELSAAERRKRAQLQSKPVYRYVALAIFVMGIVSAAYGLYAVTTHTGGYGIYFALFGFAAIFLFSSYNMLPTAHNNHSAIMKRAEKAEAAMAEYVKHYPNGAFPVPSHYAHPIVLKQMADAIEEGRAVTVPEALTAVENRLKSLNADVQVEQEEYDEVVVIKAMFLNHDYQ</sequence>
<evidence type="ECO:0000313" key="2">
    <source>
        <dbReference type="EMBL" id="PDX59021.1"/>
    </source>
</evidence>
<keyword evidence="1" id="KW-1133">Transmembrane helix</keyword>
<reference evidence="2 3" key="1">
    <citation type="journal article" date="2017" name="Front. Microbiol.">
        <title>New Insights into the Diversity of the Genus Faecalibacterium.</title>
        <authorList>
            <person name="Benevides L."/>
            <person name="Burman S."/>
            <person name="Martin R."/>
            <person name="Robert V."/>
            <person name="Thomas M."/>
            <person name="Miquel S."/>
            <person name="Chain F."/>
            <person name="Sokol H."/>
            <person name="Bermudez-Humaran L.G."/>
            <person name="Morrison M."/>
            <person name="Langella P."/>
            <person name="Azevedo V.A."/>
            <person name="Chatel J.M."/>
            <person name="Soares S."/>
        </authorList>
    </citation>
    <scope>NUCLEOTIDE SEQUENCE [LARGE SCALE GENOMIC DNA]</scope>
    <source>
        <strain evidence="3">CNCM I-4540</strain>
    </source>
</reference>
<keyword evidence="1" id="KW-0812">Transmembrane</keyword>
<proteinExistence type="predicted"/>
<feature type="transmembrane region" description="Helical" evidence="1">
    <location>
        <begin position="218"/>
        <end position="239"/>
    </location>
</feature>
<evidence type="ECO:0000256" key="1">
    <source>
        <dbReference type="SAM" id="Phobius"/>
    </source>
</evidence>